<proteinExistence type="predicted"/>
<dbReference type="PANTHER" id="PTHR31656">
    <property type="entry name" value="ROOT CAP DOMAIN-CONTAINING PROTEIN"/>
    <property type="match status" value="1"/>
</dbReference>
<gene>
    <name evidence="3" type="ORF">Csa_1G154060</name>
</gene>
<dbReference type="EMBL" id="CM002922">
    <property type="protein sequence ID" value="KGN64912.1"/>
    <property type="molecule type" value="Genomic_DNA"/>
</dbReference>
<protein>
    <recommendedName>
        <fullName evidence="5">Root cap</fullName>
    </recommendedName>
</protein>
<evidence type="ECO:0000313" key="3">
    <source>
        <dbReference type="EMBL" id="KGN64912.1"/>
    </source>
</evidence>
<dbReference type="InterPro" id="IPR009646">
    <property type="entry name" value="Root_cap"/>
</dbReference>
<dbReference type="Proteomes" id="UP000029981">
    <property type="component" value="Chromosome 1"/>
</dbReference>
<keyword evidence="2" id="KW-0732">Signal</keyword>
<reference evidence="3 4" key="3">
    <citation type="journal article" date="2010" name="BMC Genomics">
        <title>Transcriptome sequencing and comparative analysis of cucumber flowers with different sex types.</title>
        <authorList>
            <person name="Guo S."/>
            <person name="Zheng Y."/>
            <person name="Joung J.G."/>
            <person name="Liu S."/>
            <person name="Zhang Z."/>
            <person name="Crasta O.R."/>
            <person name="Sobral B.W."/>
            <person name="Xu Y."/>
            <person name="Huang S."/>
            <person name="Fei Z."/>
        </authorList>
    </citation>
    <scope>NUCLEOTIDE SEQUENCE [LARGE SCALE GENOMIC DNA]</scope>
    <source>
        <strain evidence="4">cv. 9930</strain>
    </source>
</reference>
<organism evidence="3 4">
    <name type="scientific">Cucumis sativus</name>
    <name type="common">Cucumber</name>
    <dbReference type="NCBI Taxonomy" id="3659"/>
    <lineage>
        <taxon>Eukaryota</taxon>
        <taxon>Viridiplantae</taxon>
        <taxon>Streptophyta</taxon>
        <taxon>Embryophyta</taxon>
        <taxon>Tracheophyta</taxon>
        <taxon>Spermatophyta</taxon>
        <taxon>Magnoliopsida</taxon>
        <taxon>eudicotyledons</taxon>
        <taxon>Gunneridae</taxon>
        <taxon>Pentapetalae</taxon>
        <taxon>rosids</taxon>
        <taxon>fabids</taxon>
        <taxon>Cucurbitales</taxon>
        <taxon>Cucurbitaceae</taxon>
        <taxon>Benincaseae</taxon>
        <taxon>Cucumis</taxon>
    </lineage>
</organism>
<dbReference type="Gramene" id="KGN64912">
    <property type="protein sequence ID" value="KGN64912"/>
    <property type="gene ID" value="Csa_1G154060"/>
</dbReference>
<dbReference type="OrthoDB" id="2012132at2759"/>
<sequence length="455" mass="49628">MGRIALLFLFLFFSVAVEGAPQAKKVKCNDDNYPQCYKSDHYCPADCPQTCVVDCSSCKPVCNPPPPPPRKLKSPPPPYIYSSPPPPPYIYSSPPPPPPRVYSSPPPPPYIYSSPPPPPPYINASPPPPPPSTSPPTPTPSTPTSPPPSSEGSGQKKARCKNRGYPHCYGMELSCPSSCPDHCEVDCVTCSPVCNCNRPGSVCQDPKFVGGDGITFYFHGKKDQDFCIVTDSNLHINAHFIGRRNVNMKRDFTWVQSLGILFDSHKLFIGAQKTATWNDATDRLSVSLDNETIILPNQEGATWSNSTSNKGITITRTQNTNAVEIDVPGNFKIKAVVVPITEMDSRIHNYGITQEDCFAHLDLSFKFYALSGDVNGVLGQTYSSNYVSKVKMGVAMPVFGGLNEFASSNIFATNCRVARFSGELDEKDDSSLEAEVYANMMRCGSDIEGGVVCKR</sequence>
<dbReference type="AlphaFoldDB" id="A0A0A0LVQ3"/>
<dbReference type="KEGG" id="csv:101207483"/>
<feature type="compositionally biased region" description="Pro residues" evidence="1">
    <location>
        <begin position="118"/>
        <end position="149"/>
    </location>
</feature>
<reference evidence="3 4" key="1">
    <citation type="journal article" date="2009" name="Nat. Genet.">
        <title>The genome of the cucumber, Cucumis sativus L.</title>
        <authorList>
            <person name="Huang S."/>
            <person name="Li R."/>
            <person name="Zhang Z."/>
            <person name="Li L."/>
            <person name="Gu X."/>
            <person name="Fan W."/>
            <person name="Lucas W.J."/>
            <person name="Wang X."/>
            <person name="Xie B."/>
            <person name="Ni P."/>
            <person name="Ren Y."/>
            <person name="Zhu H."/>
            <person name="Li J."/>
            <person name="Lin K."/>
            <person name="Jin W."/>
            <person name="Fei Z."/>
            <person name="Li G."/>
            <person name="Staub J."/>
            <person name="Kilian A."/>
            <person name="van der Vossen E.A."/>
            <person name="Wu Y."/>
            <person name="Guo J."/>
            <person name="He J."/>
            <person name="Jia Z."/>
            <person name="Ren Y."/>
            <person name="Tian G."/>
            <person name="Lu Y."/>
            <person name="Ruan J."/>
            <person name="Qian W."/>
            <person name="Wang M."/>
            <person name="Huang Q."/>
            <person name="Li B."/>
            <person name="Xuan Z."/>
            <person name="Cao J."/>
            <person name="Asan"/>
            <person name="Wu Z."/>
            <person name="Zhang J."/>
            <person name="Cai Q."/>
            <person name="Bai Y."/>
            <person name="Zhao B."/>
            <person name="Han Y."/>
            <person name="Li Y."/>
            <person name="Li X."/>
            <person name="Wang S."/>
            <person name="Shi Q."/>
            <person name="Liu S."/>
            <person name="Cho W.K."/>
            <person name="Kim J.Y."/>
            <person name="Xu Y."/>
            <person name="Heller-Uszynska K."/>
            <person name="Miao H."/>
            <person name="Cheng Z."/>
            <person name="Zhang S."/>
            <person name="Wu J."/>
            <person name="Yang Y."/>
            <person name="Kang H."/>
            <person name="Li M."/>
            <person name="Liang H."/>
            <person name="Ren X."/>
            <person name="Shi Z."/>
            <person name="Wen M."/>
            <person name="Jian M."/>
            <person name="Yang H."/>
            <person name="Zhang G."/>
            <person name="Yang Z."/>
            <person name="Chen R."/>
            <person name="Liu S."/>
            <person name="Li J."/>
            <person name="Ma L."/>
            <person name="Liu H."/>
            <person name="Zhou Y."/>
            <person name="Zhao J."/>
            <person name="Fang X."/>
            <person name="Li G."/>
            <person name="Fang L."/>
            <person name="Li Y."/>
            <person name="Liu D."/>
            <person name="Zheng H."/>
            <person name="Zhang Y."/>
            <person name="Qin N."/>
            <person name="Li Z."/>
            <person name="Yang G."/>
            <person name="Yang S."/>
            <person name="Bolund L."/>
            <person name="Kristiansen K."/>
            <person name="Zheng H."/>
            <person name="Li S."/>
            <person name="Zhang X."/>
            <person name="Yang H."/>
            <person name="Wang J."/>
            <person name="Sun R."/>
            <person name="Zhang B."/>
            <person name="Jiang S."/>
            <person name="Wang J."/>
            <person name="Du Y."/>
            <person name="Li S."/>
        </authorList>
    </citation>
    <scope>NUCLEOTIDE SEQUENCE [LARGE SCALE GENOMIC DNA]</scope>
    <source>
        <strain evidence="4">cv. 9930</strain>
    </source>
</reference>
<evidence type="ECO:0000313" key="4">
    <source>
        <dbReference type="Proteomes" id="UP000029981"/>
    </source>
</evidence>
<feature type="region of interest" description="Disordered" evidence="1">
    <location>
        <begin position="118"/>
        <end position="159"/>
    </location>
</feature>
<evidence type="ECO:0008006" key="5">
    <source>
        <dbReference type="Google" id="ProtNLM"/>
    </source>
</evidence>
<dbReference type="Pfam" id="PF06830">
    <property type="entry name" value="Root_cap"/>
    <property type="match status" value="1"/>
</dbReference>
<name>A0A0A0LVQ3_CUCSA</name>
<reference evidence="3 4" key="4">
    <citation type="journal article" date="2011" name="BMC Genomics">
        <title>RNA-Seq improves annotation of protein-coding genes in the cucumber genome.</title>
        <authorList>
            <person name="Li Z."/>
            <person name="Zhang Z."/>
            <person name="Yan P."/>
            <person name="Huang S."/>
            <person name="Fei Z."/>
            <person name="Lin K."/>
        </authorList>
    </citation>
    <scope>NUCLEOTIDE SEQUENCE [LARGE SCALE GENOMIC DNA]</scope>
    <source>
        <strain evidence="4">cv. 9930</strain>
    </source>
</reference>
<feature type="signal peptide" evidence="2">
    <location>
        <begin position="1"/>
        <end position="19"/>
    </location>
</feature>
<dbReference type="eggNOG" id="KOG0597">
    <property type="taxonomic scope" value="Eukaryota"/>
</dbReference>
<evidence type="ECO:0000256" key="2">
    <source>
        <dbReference type="SAM" id="SignalP"/>
    </source>
</evidence>
<dbReference type="SUPFAM" id="SSF101447">
    <property type="entry name" value="Formin homology 2 domain (FH2 domain)"/>
    <property type="match status" value="1"/>
</dbReference>
<keyword evidence="4" id="KW-1185">Reference proteome</keyword>
<accession>A0A0A0LVQ3</accession>
<dbReference type="PRINTS" id="PR01217">
    <property type="entry name" value="PRICHEXTENSN"/>
</dbReference>
<dbReference type="OMA" id="ITDENCF"/>
<feature type="chain" id="PRO_5001973180" description="Root cap" evidence="2">
    <location>
        <begin position="20"/>
        <end position="455"/>
    </location>
</feature>
<reference evidence="3 4" key="2">
    <citation type="journal article" date="2009" name="PLoS ONE">
        <title>An integrated genetic and cytogenetic map of the cucumber genome.</title>
        <authorList>
            <person name="Ren Y."/>
            <person name="Zhang Z."/>
            <person name="Liu J."/>
            <person name="Staub J.E."/>
            <person name="Han Y."/>
            <person name="Cheng Z."/>
            <person name="Li X."/>
            <person name="Lu J."/>
            <person name="Miao H."/>
            <person name="Kang H."/>
            <person name="Xie B."/>
            <person name="Gu X."/>
            <person name="Wang X."/>
            <person name="Du Y."/>
            <person name="Jin W."/>
            <person name="Huang S."/>
        </authorList>
    </citation>
    <scope>NUCLEOTIDE SEQUENCE [LARGE SCALE GENOMIC DNA]</scope>
    <source>
        <strain evidence="4">cv. 9930</strain>
    </source>
</reference>
<dbReference type="STRING" id="3659.A0A0A0LVQ3"/>
<evidence type="ECO:0000256" key="1">
    <source>
        <dbReference type="SAM" id="MobiDB-lite"/>
    </source>
</evidence>